<name>A0ABT7ARG7_9CYAN</name>
<organism evidence="2 3">
    <name type="scientific">Roseofilum acuticapitatum BLCC-M154</name>
    <dbReference type="NCBI Taxonomy" id="3022444"/>
    <lineage>
        <taxon>Bacteria</taxon>
        <taxon>Bacillati</taxon>
        <taxon>Cyanobacteriota</taxon>
        <taxon>Cyanophyceae</taxon>
        <taxon>Desertifilales</taxon>
        <taxon>Desertifilaceae</taxon>
        <taxon>Roseofilum</taxon>
        <taxon>Roseofilum acuticapitatum</taxon>
    </lineage>
</organism>
<dbReference type="GO" id="GO:0008168">
    <property type="term" value="F:methyltransferase activity"/>
    <property type="evidence" value="ECO:0007669"/>
    <property type="project" value="UniProtKB-KW"/>
</dbReference>
<dbReference type="SUPFAM" id="SSF53335">
    <property type="entry name" value="S-adenosyl-L-methionine-dependent methyltransferases"/>
    <property type="match status" value="1"/>
</dbReference>
<evidence type="ECO:0000259" key="1">
    <source>
        <dbReference type="Pfam" id="PF08241"/>
    </source>
</evidence>
<keyword evidence="3" id="KW-1185">Reference proteome</keyword>
<dbReference type="InterPro" id="IPR029063">
    <property type="entry name" value="SAM-dependent_MTases_sf"/>
</dbReference>
<gene>
    <name evidence="2" type="ORF">PMG71_08670</name>
</gene>
<dbReference type="Pfam" id="PF08241">
    <property type="entry name" value="Methyltransf_11"/>
    <property type="match status" value="1"/>
</dbReference>
<dbReference type="Gene3D" id="3.40.50.150">
    <property type="entry name" value="Vaccinia Virus protein VP39"/>
    <property type="match status" value="1"/>
</dbReference>
<dbReference type="PANTHER" id="PTHR43861">
    <property type="entry name" value="TRANS-ACONITATE 2-METHYLTRANSFERASE-RELATED"/>
    <property type="match status" value="1"/>
</dbReference>
<dbReference type="InterPro" id="IPR013216">
    <property type="entry name" value="Methyltransf_11"/>
</dbReference>
<dbReference type="EMBL" id="JAQOSP010000062">
    <property type="protein sequence ID" value="MDJ1169496.1"/>
    <property type="molecule type" value="Genomic_DNA"/>
</dbReference>
<evidence type="ECO:0000313" key="2">
    <source>
        <dbReference type="EMBL" id="MDJ1169496.1"/>
    </source>
</evidence>
<comment type="caution">
    <text evidence="2">The sequence shown here is derived from an EMBL/GenBank/DDBJ whole genome shotgun (WGS) entry which is preliminary data.</text>
</comment>
<sequence length="220" mass="25752">MFIQLDPDFLAQIATDNDRIPTLYYSKLDLVRAVFWMRLRLIYSILQDLYIQRETCLDFGGGGGIFLPTLAEDFDRVFFLDLEDREARQVIAHYDLSNIQIIKQDVSQVKLPHESFDAIIAADVLEHFQDLSLPTQPLKSWLKPNGVLITSLPTENWIYQGLRTVFNIEKPLDHYHTGYEVEAYLESQGFYPIRRQFVPLIWNLFPLFLITVWKVKPPKT</sequence>
<keyword evidence="2" id="KW-0489">Methyltransferase</keyword>
<dbReference type="Proteomes" id="UP001235303">
    <property type="component" value="Unassembled WGS sequence"/>
</dbReference>
<dbReference type="RefSeq" id="WP_283753255.1">
    <property type="nucleotide sequence ID" value="NZ_JAQOSP010000062.1"/>
</dbReference>
<feature type="domain" description="Methyltransferase type 11" evidence="1">
    <location>
        <begin position="57"/>
        <end position="149"/>
    </location>
</feature>
<reference evidence="2 3" key="1">
    <citation type="submission" date="2023-01" db="EMBL/GenBank/DDBJ databases">
        <title>Novel diversity within Roseofilum (Cyanobacteria; Desertifilaceae) from marine benthic mats with descriptions of four novel species.</title>
        <authorList>
            <person name="Wang Y."/>
            <person name="Berthold D.E."/>
            <person name="Hu J."/>
            <person name="Lefler F.W."/>
            <person name="Laughinghouse H.D. IV."/>
        </authorList>
    </citation>
    <scope>NUCLEOTIDE SEQUENCE [LARGE SCALE GENOMIC DNA]</scope>
    <source>
        <strain evidence="2 3">BLCC-M154</strain>
    </source>
</reference>
<accession>A0ABT7ARG7</accession>
<protein>
    <submittedName>
        <fullName evidence="2">Class I SAM-dependent methyltransferase</fullName>
    </submittedName>
</protein>
<dbReference type="GO" id="GO:0032259">
    <property type="term" value="P:methylation"/>
    <property type="evidence" value="ECO:0007669"/>
    <property type="project" value="UniProtKB-KW"/>
</dbReference>
<keyword evidence="2" id="KW-0808">Transferase</keyword>
<evidence type="ECO:0000313" key="3">
    <source>
        <dbReference type="Proteomes" id="UP001235303"/>
    </source>
</evidence>
<proteinExistence type="predicted"/>
<dbReference type="CDD" id="cd02440">
    <property type="entry name" value="AdoMet_MTases"/>
    <property type="match status" value="1"/>
</dbReference>